<dbReference type="SMART" id="SM00184">
    <property type="entry name" value="RING"/>
    <property type="match status" value="1"/>
</dbReference>
<comment type="catalytic activity">
    <reaction evidence="1">
        <text>S-ubiquitinyl-[E2 ubiquitin-conjugating enzyme]-L-cysteine + [acceptor protein]-L-lysine = [E2 ubiquitin-conjugating enzyme]-L-cysteine + N(6)-ubiquitinyl-[acceptor protein]-L-lysine.</text>
        <dbReference type="EC" id="2.3.2.27"/>
    </reaction>
</comment>
<evidence type="ECO:0000256" key="15">
    <source>
        <dbReference type="PROSITE-ProRule" id="PRU00175"/>
    </source>
</evidence>
<keyword evidence="13 17" id="KW-0472">Membrane</keyword>
<dbReference type="GO" id="GO:0016020">
    <property type="term" value="C:membrane"/>
    <property type="evidence" value="ECO:0007669"/>
    <property type="project" value="UniProtKB-SubCell"/>
</dbReference>
<evidence type="ECO:0000313" key="21">
    <source>
        <dbReference type="Proteomes" id="UP001279734"/>
    </source>
</evidence>
<keyword evidence="21" id="KW-1185">Reference proteome</keyword>
<evidence type="ECO:0000256" key="11">
    <source>
        <dbReference type="ARBA" id="ARBA00022833"/>
    </source>
</evidence>
<dbReference type="EC" id="2.3.2.27" evidence="4"/>
<evidence type="ECO:0000256" key="6">
    <source>
        <dbReference type="ARBA" id="ARBA00022692"/>
    </source>
</evidence>
<proteinExistence type="inferred from homology"/>
<feature type="compositionally biased region" description="Pro residues" evidence="16">
    <location>
        <begin position="73"/>
        <end position="87"/>
    </location>
</feature>
<dbReference type="PANTHER" id="PTHR46539">
    <property type="entry name" value="E3 UBIQUITIN-PROTEIN LIGASE ATL42"/>
    <property type="match status" value="1"/>
</dbReference>
<feature type="transmembrane region" description="Helical" evidence="17">
    <location>
        <begin position="103"/>
        <end position="123"/>
    </location>
</feature>
<dbReference type="SUPFAM" id="SSF57850">
    <property type="entry name" value="RING/U-box"/>
    <property type="match status" value="1"/>
</dbReference>
<keyword evidence="10" id="KW-0833">Ubl conjugation pathway</keyword>
<dbReference type="InterPro" id="IPR013083">
    <property type="entry name" value="Znf_RING/FYVE/PHD"/>
</dbReference>
<dbReference type="GO" id="GO:0008270">
    <property type="term" value="F:zinc ion binding"/>
    <property type="evidence" value="ECO:0007669"/>
    <property type="project" value="UniProtKB-KW"/>
</dbReference>
<evidence type="ECO:0000256" key="8">
    <source>
        <dbReference type="ARBA" id="ARBA00022729"/>
    </source>
</evidence>
<evidence type="ECO:0000256" key="9">
    <source>
        <dbReference type="ARBA" id="ARBA00022771"/>
    </source>
</evidence>
<keyword evidence="11" id="KW-0862">Zinc</keyword>
<feature type="domain" description="RING-type" evidence="19">
    <location>
        <begin position="183"/>
        <end position="225"/>
    </location>
</feature>
<keyword evidence="8 18" id="KW-0732">Signal</keyword>
<evidence type="ECO:0000256" key="7">
    <source>
        <dbReference type="ARBA" id="ARBA00022723"/>
    </source>
</evidence>
<evidence type="ECO:0000259" key="19">
    <source>
        <dbReference type="PROSITE" id="PS50089"/>
    </source>
</evidence>
<dbReference type="Proteomes" id="UP001279734">
    <property type="component" value="Unassembled WGS sequence"/>
</dbReference>
<evidence type="ECO:0000256" key="10">
    <source>
        <dbReference type="ARBA" id="ARBA00022786"/>
    </source>
</evidence>
<organism evidence="20 21">
    <name type="scientific">Nepenthes gracilis</name>
    <name type="common">Slender pitcher plant</name>
    <dbReference type="NCBI Taxonomy" id="150966"/>
    <lineage>
        <taxon>Eukaryota</taxon>
        <taxon>Viridiplantae</taxon>
        <taxon>Streptophyta</taxon>
        <taxon>Embryophyta</taxon>
        <taxon>Tracheophyta</taxon>
        <taxon>Spermatophyta</taxon>
        <taxon>Magnoliopsida</taxon>
        <taxon>eudicotyledons</taxon>
        <taxon>Gunneridae</taxon>
        <taxon>Pentapetalae</taxon>
        <taxon>Caryophyllales</taxon>
        <taxon>Nepenthaceae</taxon>
        <taxon>Nepenthes</taxon>
    </lineage>
</organism>
<evidence type="ECO:0000256" key="2">
    <source>
        <dbReference type="ARBA" id="ARBA00004167"/>
    </source>
</evidence>
<feature type="signal peptide" evidence="18">
    <location>
        <begin position="1"/>
        <end position="27"/>
    </location>
</feature>
<dbReference type="CDD" id="cd16461">
    <property type="entry name" value="RING-H2_EL5-like"/>
    <property type="match status" value="1"/>
</dbReference>
<comment type="caution">
    <text evidence="20">The sequence shown here is derived from an EMBL/GenBank/DDBJ whole genome shotgun (WGS) entry which is preliminary data.</text>
</comment>
<feature type="chain" id="PRO_5042258921" description="RING-type E3 ubiquitin transferase" evidence="18">
    <location>
        <begin position="28"/>
        <end position="448"/>
    </location>
</feature>
<keyword evidence="12 17" id="KW-1133">Transmembrane helix</keyword>
<accession>A0AAD3SR11</accession>
<evidence type="ECO:0000256" key="4">
    <source>
        <dbReference type="ARBA" id="ARBA00012483"/>
    </source>
</evidence>
<dbReference type="InterPro" id="IPR001841">
    <property type="entry name" value="Znf_RING"/>
</dbReference>
<reference evidence="20" key="1">
    <citation type="submission" date="2023-05" db="EMBL/GenBank/DDBJ databases">
        <title>Nepenthes gracilis genome sequencing.</title>
        <authorList>
            <person name="Fukushima K."/>
        </authorList>
    </citation>
    <scope>NUCLEOTIDE SEQUENCE</scope>
    <source>
        <strain evidence="20">SING2019-196</strain>
    </source>
</reference>
<evidence type="ECO:0000256" key="14">
    <source>
        <dbReference type="ARBA" id="ARBA00024209"/>
    </source>
</evidence>
<evidence type="ECO:0000256" key="5">
    <source>
        <dbReference type="ARBA" id="ARBA00022679"/>
    </source>
</evidence>
<comment type="similarity">
    <text evidence="14">Belongs to the RING-type zinc finger family. ATL subfamily.</text>
</comment>
<dbReference type="GO" id="GO:0061630">
    <property type="term" value="F:ubiquitin protein ligase activity"/>
    <property type="evidence" value="ECO:0007669"/>
    <property type="project" value="UniProtKB-EC"/>
</dbReference>
<evidence type="ECO:0000256" key="12">
    <source>
        <dbReference type="ARBA" id="ARBA00022989"/>
    </source>
</evidence>
<feature type="region of interest" description="Disordered" evidence="16">
    <location>
        <begin position="371"/>
        <end position="402"/>
    </location>
</feature>
<evidence type="ECO:0000256" key="18">
    <source>
        <dbReference type="SAM" id="SignalP"/>
    </source>
</evidence>
<evidence type="ECO:0000256" key="1">
    <source>
        <dbReference type="ARBA" id="ARBA00000900"/>
    </source>
</evidence>
<name>A0AAD3SR11_NEPGR</name>
<keyword evidence="7" id="KW-0479">Metal-binding</keyword>
<dbReference type="Gene3D" id="3.30.40.10">
    <property type="entry name" value="Zinc/RING finger domain, C3HC4 (zinc finger)"/>
    <property type="match status" value="1"/>
</dbReference>
<feature type="region of interest" description="Disordered" evidence="16">
    <location>
        <begin position="67"/>
        <end position="87"/>
    </location>
</feature>
<dbReference type="PANTHER" id="PTHR46539:SF2">
    <property type="entry name" value="RING-H2 FINGER PROTEIN ATL43"/>
    <property type="match status" value="1"/>
</dbReference>
<protein>
    <recommendedName>
        <fullName evidence="4">RING-type E3 ubiquitin transferase</fullName>
        <ecNumber evidence="4">2.3.2.27</ecNumber>
    </recommendedName>
</protein>
<evidence type="ECO:0000313" key="20">
    <source>
        <dbReference type="EMBL" id="GMH16443.1"/>
    </source>
</evidence>
<comment type="subcellular location">
    <subcellularLocation>
        <location evidence="2">Membrane</location>
        <topology evidence="2">Single-pass membrane protein</topology>
    </subcellularLocation>
</comment>
<keyword evidence="5" id="KW-0808">Transferase</keyword>
<keyword evidence="9 15" id="KW-0863">Zinc-finger</keyword>
<dbReference type="EMBL" id="BSYO01000016">
    <property type="protein sequence ID" value="GMH16443.1"/>
    <property type="molecule type" value="Genomic_DNA"/>
</dbReference>
<dbReference type="Pfam" id="PF13639">
    <property type="entry name" value="zf-RING_2"/>
    <property type="match status" value="1"/>
</dbReference>
<gene>
    <name evidence="20" type="ORF">Nepgr_018284</name>
</gene>
<sequence length="448" mass="48688">MVKATATKSSPWALVSLIALLFDFGISRPIPLPVFTEVGVDVLGGGEGSPNLSPPPPPNAIIGEVAASSSSLEPPPPPPAAASPPFSPTLPQKNSYSPFKPSIAVIVALLTTMFSVTFLLLLYAKHCRRGNGVVGYLGDGANNTRGATPVSARKNSGIDWSVIESLPVFRFSSLTGQRHGLECAVCLNRFDPIEVLRMLPKCKHAFHVECVDTWLDAHSTCPLCRYRVDPEDVLLVETNQPAGLETEGREDTASSESSQKSLAKAARRVPGRHTYAGERSGAAIKTPGLRRSYDGSQLATKRASVGVGCFDRHRKDGLLMTADRTCSGFERRLDHRIIISGKPEEAGRERWSDLQPSDLLYLRWESVMNEGRRSSASKGGQAGQRRSHHRDRAQRNSGIHEARWDGRNVDGLDFSIKASCTVENVSRRGIQYQTNTALPNKRGAEPFG</sequence>
<evidence type="ECO:0000256" key="17">
    <source>
        <dbReference type="SAM" id="Phobius"/>
    </source>
</evidence>
<evidence type="ECO:0000256" key="16">
    <source>
        <dbReference type="SAM" id="MobiDB-lite"/>
    </source>
</evidence>
<feature type="region of interest" description="Disordered" evidence="16">
    <location>
        <begin position="239"/>
        <end position="271"/>
    </location>
</feature>
<dbReference type="FunFam" id="3.30.40.10:FF:000285">
    <property type="entry name" value="RING-H2 finger protein ATL43"/>
    <property type="match status" value="1"/>
</dbReference>
<keyword evidence="6 17" id="KW-0812">Transmembrane</keyword>
<evidence type="ECO:0000256" key="13">
    <source>
        <dbReference type="ARBA" id="ARBA00023136"/>
    </source>
</evidence>
<comment type="pathway">
    <text evidence="3">Protein modification; protein ubiquitination.</text>
</comment>
<evidence type="ECO:0000256" key="3">
    <source>
        <dbReference type="ARBA" id="ARBA00004906"/>
    </source>
</evidence>
<dbReference type="PROSITE" id="PS50089">
    <property type="entry name" value="ZF_RING_2"/>
    <property type="match status" value="1"/>
</dbReference>
<dbReference type="AlphaFoldDB" id="A0AAD3SR11"/>